<protein>
    <submittedName>
        <fullName evidence="1">NAD(P)-binding Rossmann-like domain-containing protein</fullName>
    </submittedName>
</protein>
<evidence type="ECO:0000313" key="2">
    <source>
        <dbReference type="Proteomes" id="UP000192328"/>
    </source>
</evidence>
<accession>A0AC61PNB8</accession>
<reference evidence="1" key="1">
    <citation type="submission" date="2017-04" db="EMBL/GenBank/DDBJ databases">
        <authorList>
            <person name="Varghese N."/>
            <person name="Submissions S."/>
        </authorList>
    </citation>
    <scope>NUCLEOTIDE SEQUENCE</scope>
    <source>
        <strain evidence="1">WTE2008</strain>
    </source>
</reference>
<keyword evidence="2" id="KW-1185">Reference proteome</keyword>
<evidence type="ECO:0000313" key="1">
    <source>
        <dbReference type="EMBL" id="SMC76265.1"/>
    </source>
</evidence>
<dbReference type="EMBL" id="FWXZ01000005">
    <property type="protein sequence ID" value="SMC76265.1"/>
    <property type="molecule type" value="Genomic_DNA"/>
</dbReference>
<name>A0AC61PNB8_9FIRM</name>
<comment type="caution">
    <text evidence="1">The sequence shown here is derived from an EMBL/GenBank/DDBJ whole genome shotgun (WGS) entry which is preliminary data.</text>
</comment>
<dbReference type="Proteomes" id="UP000192328">
    <property type="component" value="Unassembled WGS sequence"/>
</dbReference>
<proteinExistence type="predicted"/>
<sequence>MFDYLIVGAGLYGATVARELTDAGNSVLVIDKRPQIANFMELIAVDDSYAHYPGYEEYTGGRQ</sequence>
<organism evidence="1 2">
    <name type="scientific">Aristaeella lactis</name>
    <dbReference type="NCBI Taxonomy" id="3046383"/>
    <lineage>
        <taxon>Bacteria</taxon>
        <taxon>Bacillati</taxon>
        <taxon>Bacillota</taxon>
        <taxon>Clostridia</taxon>
        <taxon>Eubacteriales</taxon>
        <taxon>Aristaeellaceae</taxon>
        <taxon>Aristaeella</taxon>
    </lineage>
</organism>
<gene>
    <name evidence="1" type="ORF">SAMN06297397_2359</name>
</gene>